<proteinExistence type="predicted"/>
<dbReference type="Gene3D" id="1.10.10.10">
    <property type="entry name" value="Winged helix-like DNA-binding domain superfamily/Winged helix DNA-binding domain"/>
    <property type="match status" value="1"/>
</dbReference>
<dbReference type="InterPro" id="IPR036388">
    <property type="entry name" value="WH-like_DNA-bd_sf"/>
</dbReference>
<gene>
    <name evidence="1" type="ORF">C8D89_107288</name>
</gene>
<sequence>MVCEEPKHLVAHGYAEVRESPVGRRPRSSYSITPAGRRALAAWLAETPAPPALQFEGILKVLLADQGDASTNVNLLEAIEKQAADARAIAVERGRGYRDGEYIAGVDLEARAVVVAQTLAFLAEFHALVERWAAWSADLARSPDAGERAQQTFVAVAAGGRLLRWPGRPRTRRARWPSRPNVLSGKRRFLLG</sequence>
<dbReference type="AlphaFoldDB" id="A0A2U1FAD1"/>
<keyword evidence="2" id="KW-1185">Reference proteome</keyword>
<dbReference type="Proteomes" id="UP000245639">
    <property type="component" value="Unassembled WGS sequence"/>
</dbReference>
<dbReference type="InterPro" id="IPR036390">
    <property type="entry name" value="WH_DNA-bd_sf"/>
</dbReference>
<reference evidence="1 2" key="1">
    <citation type="submission" date="2018-04" db="EMBL/GenBank/DDBJ databases">
        <title>Genomic Encyclopedia of Type Strains, Phase IV (KMG-IV): sequencing the most valuable type-strain genomes for metagenomic binning, comparative biology and taxonomic classification.</title>
        <authorList>
            <person name="Goeker M."/>
        </authorList>
    </citation>
    <scope>NUCLEOTIDE SEQUENCE [LARGE SCALE GENOMIC DNA]</scope>
    <source>
        <strain evidence="1 2">DSM 45771</strain>
    </source>
</reference>
<accession>A0A2U1FAD1</accession>
<evidence type="ECO:0000313" key="1">
    <source>
        <dbReference type="EMBL" id="PVZ09124.1"/>
    </source>
</evidence>
<evidence type="ECO:0008006" key="3">
    <source>
        <dbReference type="Google" id="ProtNLM"/>
    </source>
</evidence>
<dbReference type="SUPFAM" id="SSF46785">
    <property type="entry name" value="Winged helix' DNA-binding domain"/>
    <property type="match status" value="1"/>
</dbReference>
<organism evidence="1 2">
    <name type="scientific">Actinomycetospora cinnamomea</name>
    <dbReference type="NCBI Taxonomy" id="663609"/>
    <lineage>
        <taxon>Bacteria</taxon>
        <taxon>Bacillati</taxon>
        <taxon>Actinomycetota</taxon>
        <taxon>Actinomycetes</taxon>
        <taxon>Pseudonocardiales</taxon>
        <taxon>Pseudonocardiaceae</taxon>
        <taxon>Actinomycetospora</taxon>
    </lineage>
</organism>
<protein>
    <recommendedName>
        <fullName evidence="3">PadR family transcriptional regulator</fullName>
    </recommendedName>
</protein>
<name>A0A2U1FAD1_9PSEU</name>
<evidence type="ECO:0000313" key="2">
    <source>
        <dbReference type="Proteomes" id="UP000245639"/>
    </source>
</evidence>
<dbReference type="EMBL" id="QEKW01000007">
    <property type="protein sequence ID" value="PVZ09124.1"/>
    <property type="molecule type" value="Genomic_DNA"/>
</dbReference>
<comment type="caution">
    <text evidence="1">The sequence shown here is derived from an EMBL/GenBank/DDBJ whole genome shotgun (WGS) entry which is preliminary data.</text>
</comment>